<accession>A0AAE3KHK6</accession>
<evidence type="ECO:0000259" key="3">
    <source>
        <dbReference type="Pfam" id="PF20148"/>
    </source>
</evidence>
<dbReference type="InterPro" id="IPR011044">
    <property type="entry name" value="Quino_amine_DH_bsu"/>
</dbReference>
<dbReference type="SUPFAM" id="SSF140453">
    <property type="entry name" value="EsxAB dimer-like"/>
    <property type="match status" value="1"/>
</dbReference>
<dbReference type="NCBIfam" id="TIGR01643">
    <property type="entry name" value="YD_repeat_2x"/>
    <property type="match status" value="12"/>
</dbReference>
<dbReference type="Pfam" id="PF25023">
    <property type="entry name" value="TEN_YD-shell"/>
    <property type="match status" value="2"/>
</dbReference>
<dbReference type="Gene3D" id="2.180.10.10">
    <property type="entry name" value="RHS repeat-associated core"/>
    <property type="match status" value="4"/>
</dbReference>
<dbReference type="InterPro" id="IPR038332">
    <property type="entry name" value="PPE_sf"/>
</dbReference>
<keyword evidence="1" id="KW-0677">Repeat</keyword>
<feature type="compositionally biased region" description="Pro residues" evidence="2">
    <location>
        <begin position="360"/>
        <end position="377"/>
    </location>
</feature>
<feature type="region of interest" description="Disordered" evidence="2">
    <location>
        <begin position="247"/>
        <end position="387"/>
    </location>
</feature>
<dbReference type="PANTHER" id="PTHR32305:SF15">
    <property type="entry name" value="PROTEIN RHSA-RELATED"/>
    <property type="match status" value="1"/>
</dbReference>
<dbReference type="Gene3D" id="1.20.1260.20">
    <property type="entry name" value="PPE superfamily"/>
    <property type="match status" value="1"/>
</dbReference>
<feature type="domain" description="DUF6531" evidence="3">
    <location>
        <begin position="407"/>
        <end position="478"/>
    </location>
</feature>
<organism evidence="6 7">
    <name type="scientific">Goodfellowiella coeruleoviolacea</name>
    <dbReference type="NCBI Taxonomy" id="334858"/>
    <lineage>
        <taxon>Bacteria</taxon>
        <taxon>Bacillati</taxon>
        <taxon>Actinomycetota</taxon>
        <taxon>Actinomycetes</taxon>
        <taxon>Pseudonocardiales</taxon>
        <taxon>Pseudonocardiaceae</taxon>
        <taxon>Goodfellowiella</taxon>
    </lineage>
</organism>
<dbReference type="Pfam" id="PF05593">
    <property type="entry name" value="RHS_repeat"/>
    <property type="match status" value="3"/>
</dbReference>
<dbReference type="InterPro" id="IPR031325">
    <property type="entry name" value="RHS_repeat"/>
</dbReference>
<feature type="compositionally biased region" description="Pro residues" evidence="2">
    <location>
        <begin position="252"/>
        <end position="268"/>
    </location>
</feature>
<dbReference type="InterPro" id="IPR050708">
    <property type="entry name" value="T6SS_VgrG/RHS"/>
</dbReference>
<feature type="compositionally biased region" description="Polar residues" evidence="2">
    <location>
        <begin position="343"/>
        <end position="352"/>
    </location>
</feature>
<dbReference type="InterPro" id="IPR036689">
    <property type="entry name" value="ESAT-6-like_sf"/>
</dbReference>
<reference evidence="6" key="1">
    <citation type="submission" date="2022-06" db="EMBL/GenBank/DDBJ databases">
        <title>Genomic Encyclopedia of Archaeal and Bacterial Type Strains, Phase II (KMG-II): from individual species to whole genera.</title>
        <authorList>
            <person name="Goeker M."/>
        </authorList>
    </citation>
    <scope>NUCLEOTIDE SEQUENCE</scope>
    <source>
        <strain evidence="6">DSM 43935</strain>
    </source>
</reference>
<evidence type="ECO:0000256" key="2">
    <source>
        <dbReference type="SAM" id="MobiDB-lite"/>
    </source>
</evidence>
<name>A0AAE3KHK6_9PSEU</name>
<proteinExistence type="predicted"/>
<sequence>MVNPLVAQPQDSTTAFTGAGLLESAADLKSAIEQGDWAATALGAVDVGLSALGAVMDPFGEILAAGVGWLIEHVGPLKEGLNQLAGNPDEITAHAQTWTNVATELGAIATDLGAMVAADTAEWQGGAADAYRQRAADTVNLLTAAKEGAAGAASGVQTAGEVVAAVRGLVRDIIAELVGHLVSWALQVVATLGIGLTWVVPQVAQRVAETATQIARLTSRLVQALKALTPLLKRAEELFGAAAKALREVKPPKPTPPPASTREIPPPVRGSGGPVGGGAAAPPARTDTGDSTNTSGVNAPPRIEGASPPPARTDTGDSTNTSGVNAPPRIEGASPPPARTDTGDSTNTSGVNTPPRTEGAPPPPPPRAEAPPPPPPADGSRGGGGIAAQATPVEAHNNPVNNRPTCGDPIDVTTGWMILPQTDVELDSTLPLLLSRTHLSNYRLGRSFGRSWACTVDQRLEVDDTGVAFAVEDGTLLLYPLPADGQEVLPEQGPRWPLTRTASGGYAVLVPERDHILHFAAPTGRERLLSAISDANGRRVEFGRDEHGVVTEVVHSGGYRVRVDSQDGLITAYWLVGPGQDVLLGEFRYDAARRLTEVVNSSGQPLRFAYDDQERIVRCEDRNGMWYRYAYDAANRCVRAEGAGGYLNYSMEYAPGVTRATNSLGHTTVYELNERFQVVRETNPLGATTRSEWNEHHQLLSRTDPLGRTTSYRYDERGNLVAVTYPDGTQSLGEYDAANRLVTVVDPDGAVWRREYSPTGTLTAVADPMGGRTSYGYDELGNLRTVTNAAGGVSTYQVNLLGLVVSVTDPSGGTTRYAYDELGRKTQVVDPRGGRTLFTWTPEGRPASRVAPDGSRVVLRHDGEGNLRESVDALGNATRVEIGPFDLPTAEVRPDGSRLEFAYDTELRPVAVTNEHGQVWRYTYDPAGNLISEQDFDGRLVRYAYDAAGQLIARTNAAGQTVRYARDARGRVVARSQDGVTARLAYDGVGRLVRATTPDADLTITYDAAGRVLAEAVNGRVLASRYDALGRRISRRTPSGALSAWEHDPAGRPTALHTAGRTIRFAYDAAGHEVERRVGDGVLLAQQWDEADRLRAQTLVATLDSGTPAVLQRRSYRYRPDGRLVAVDDQLTGERAYDLDQVGRVTAVRGPHGTESYGYDPAGNVVRAAWHRGPDGQGPREYRGTLVTRAGNVRYGYDAEGRLVLREITGPGGRVSRWRYEWDAEDRLVRAHTPDGAVWRYGYDALGRRVWKQRLAADGAVVERIDFTWDGTRLAEQVRNGSAAVVWDWEPGTHRAISQTQRSATGQAWVDRRFQAIVTDLVGTPTELVGADGTLDWHQDTTLWGGAPNPAGTPLRFPGQYHDDETGLYYNVHRYYDPLVGRYASPDPLGLAPSANARAYVVNPTAATDPVGLMPVPCQDLNNQGHYPGDKTFAFTGYNQYQSGWTSPQGRYDSVPPQTIMSNSGTPFTPHNFDGGVPGRYNASHAELQAWNAQPGNPIVVTRPMCNSCQAQFQGFANSSGNNVYVGSPQGIHTFTPGGTPQTSLGHNEVTGVDAHGNPWKLTHYEADARTELVTGRPSTDMTSEWTHSVVYSDHSGMQYYHDPDPNGFRSYAMYYPNKNTEVLTEDANGNTVATTHIGPSGGTYDVVGGNKTTVGKDSRLPTK</sequence>
<dbReference type="Pfam" id="PF20148">
    <property type="entry name" value="DUF6531"/>
    <property type="match status" value="1"/>
</dbReference>
<dbReference type="SUPFAM" id="SSF50969">
    <property type="entry name" value="YVTN repeat-like/Quinoprotein amine dehydrogenase"/>
    <property type="match status" value="1"/>
</dbReference>
<feature type="compositionally biased region" description="Gly residues" evidence="2">
    <location>
        <begin position="270"/>
        <end position="279"/>
    </location>
</feature>
<dbReference type="InterPro" id="IPR022385">
    <property type="entry name" value="Rhs_assc_core"/>
</dbReference>
<feature type="domain" description="Single-strand DNA deaminase toxin A-like C-terminal" evidence="4">
    <location>
        <begin position="1443"/>
        <end position="1490"/>
    </location>
</feature>
<dbReference type="PANTHER" id="PTHR32305">
    <property type="match status" value="1"/>
</dbReference>
<feature type="domain" description="Teneurin-like YD-shell" evidence="5">
    <location>
        <begin position="899"/>
        <end position="1016"/>
    </location>
</feature>
<evidence type="ECO:0000259" key="5">
    <source>
        <dbReference type="Pfam" id="PF25023"/>
    </source>
</evidence>
<evidence type="ECO:0000313" key="7">
    <source>
        <dbReference type="Proteomes" id="UP001206128"/>
    </source>
</evidence>
<feature type="domain" description="Teneurin-like YD-shell" evidence="5">
    <location>
        <begin position="1133"/>
        <end position="1387"/>
    </location>
</feature>
<dbReference type="InterPro" id="IPR057517">
    <property type="entry name" value="SsdA-like_C"/>
</dbReference>
<dbReference type="InterPro" id="IPR006530">
    <property type="entry name" value="YD"/>
</dbReference>
<comment type="caution">
    <text evidence="6">The sequence shown here is derived from an EMBL/GenBank/DDBJ whole genome shotgun (WGS) entry which is preliminary data.</text>
</comment>
<evidence type="ECO:0000313" key="6">
    <source>
        <dbReference type="EMBL" id="MCP2167450.1"/>
    </source>
</evidence>
<gene>
    <name evidence="6" type="ORF">LX83_004323</name>
</gene>
<dbReference type="SUPFAM" id="SSF82171">
    <property type="entry name" value="DPP6 N-terminal domain-like"/>
    <property type="match status" value="1"/>
</dbReference>
<evidence type="ECO:0000259" key="4">
    <source>
        <dbReference type="Pfam" id="PF24120"/>
    </source>
</evidence>
<evidence type="ECO:0000256" key="1">
    <source>
        <dbReference type="ARBA" id="ARBA00022737"/>
    </source>
</evidence>
<dbReference type="InterPro" id="IPR056823">
    <property type="entry name" value="TEN-like_YD-shell"/>
</dbReference>
<dbReference type="NCBIfam" id="TIGR03696">
    <property type="entry name" value="Rhs_assc_core"/>
    <property type="match status" value="1"/>
</dbReference>
<dbReference type="InterPro" id="IPR045351">
    <property type="entry name" value="DUF6531"/>
</dbReference>
<keyword evidence="7" id="KW-1185">Reference proteome</keyword>
<dbReference type="Pfam" id="PF24120">
    <property type="entry name" value="SsdA_C"/>
    <property type="match status" value="1"/>
</dbReference>
<protein>
    <submittedName>
        <fullName evidence="6">RHS repeat-associated core domain-containing protein</fullName>
    </submittedName>
</protein>
<dbReference type="Proteomes" id="UP001206128">
    <property type="component" value="Unassembled WGS sequence"/>
</dbReference>
<dbReference type="EMBL" id="JAMTCK010000010">
    <property type="protein sequence ID" value="MCP2167450.1"/>
    <property type="molecule type" value="Genomic_DNA"/>
</dbReference>